<evidence type="ECO:0000256" key="2">
    <source>
        <dbReference type="ARBA" id="ARBA00022505"/>
    </source>
</evidence>
<dbReference type="GO" id="GO:0008482">
    <property type="term" value="F:sulfite oxidase activity"/>
    <property type="evidence" value="ECO:0007669"/>
    <property type="project" value="TreeGrafter"/>
</dbReference>
<accession>A0A8H3J2S2</accession>
<dbReference type="InterPro" id="IPR014756">
    <property type="entry name" value="Ig_E-set"/>
</dbReference>
<dbReference type="SUPFAM" id="SSF81296">
    <property type="entry name" value="E set domains"/>
    <property type="match status" value="1"/>
</dbReference>
<evidence type="ECO:0000313" key="7">
    <source>
        <dbReference type="EMBL" id="CAF9939598.1"/>
    </source>
</evidence>
<dbReference type="InterPro" id="IPR008335">
    <property type="entry name" value="Mopterin_OxRdtase_euk"/>
</dbReference>
<sequence length="404" mass="45250">MPSAALIYLYNAAPRHEPYSTIDGSPHQDIQSYRDANVMQIDYSEKEPLNREPPVQDLISSFITYNNAYDRNHGGIPHCGDDHIVKVDGAVKKELFLSLRDLRTRYKQHEVACALQCAGLRRHTMRTFLKEVSGIDWGDGAVMNCIWKGPKLKDILNEAAIDLTFEETGHVAFACYYTKVQDDDWYGGSISLSRAMRDDADVILALDMNGKPLSANHGYPVRAIVPGIAGCRSVKWLQRITVQEKESDNFYQQYDYKILPPQAIDAEAAKQYWQITPGLQDMPINSIVAIPRNGEIITLPSDGKIQVKGYALPYGDQGPVTKVEVSTDEGETWVDAKISEESKRGGKWSWALWTASVKLSRGKEKRIFSRAFDAGGNTQNPNPSWTLRGVGYNGYGESRNLIVQ</sequence>
<evidence type="ECO:0000259" key="6">
    <source>
        <dbReference type="Pfam" id="PF03404"/>
    </source>
</evidence>
<protein>
    <recommendedName>
        <fullName evidence="9">Sulfite oxidase</fullName>
    </recommendedName>
</protein>
<dbReference type="Proteomes" id="UP000664521">
    <property type="component" value="Unassembled WGS sequence"/>
</dbReference>
<feature type="domain" description="Moybdenum cofactor oxidoreductase dimerisation" evidence="6">
    <location>
        <begin position="279"/>
        <end position="395"/>
    </location>
</feature>
<evidence type="ECO:0008006" key="9">
    <source>
        <dbReference type="Google" id="ProtNLM"/>
    </source>
</evidence>
<dbReference type="InterPro" id="IPR000572">
    <property type="entry name" value="OxRdtase_Mopterin-bd_dom"/>
</dbReference>
<dbReference type="InterPro" id="IPR005066">
    <property type="entry name" value="MoCF_OxRdtse_dimer"/>
</dbReference>
<dbReference type="AlphaFoldDB" id="A0A8H3J2S2"/>
<dbReference type="GO" id="GO:0020037">
    <property type="term" value="F:heme binding"/>
    <property type="evidence" value="ECO:0007669"/>
    <property type="project" value="TreeGrafter"/>
</dbReference>
<comment type="cofactor">
    <cofactor evidence="1">
        <name>Mo-molybdopterin</name>
        <dbReference type="ChEBI" id="CHEBI:71302"/>
    </cofactor>
</comment>
<gene>
    <name evidence="7" type="ORF">HETSPECPRED_001826</name>
</gene>
<dbReference type="GO" id="GO:0005739">
    <property type="term" value="C:mitochondrion"/>
    <property type="evidence" value="ECO:0007669"/>
    <property type="project" value="TreeGrafter"/>
</dbReference>
<dbReference type="PANTHER" id="PTHR19372">
    <property type="entry name" value="SULFITE REDUCTASE"/>
    <property type="match status" value="1"/>
</dbReference>
<evidence type="ECO:0000256" key="4">
    <source>
        <dbReference type="ARBA" id="ARBA00023002"/>
    </source>
</evidence>
<keyword evidence="2" id="KW-0500">Molybdenum</keyword>
<comment type="caution">
    <text evidence="7">The sequence shown here is derived from an EMBL/GenBank/DDBJ whole genome shotgun (WGS) entry which is preliminary data.</text>
</comment>
<proteinExistence type="predicted"/>
<evidence type="ECO:0000313" key="8">
    <source>
        <dbReference type="Proteomes" id="UP000664521"/>
    </source>
</evidence>
<name>A0A8H3J2S2_9LECA</name>
<dbReference type="OrthoDB" id="10051395at2759"/>
<dbReference type="PANTHER" id="PTHR19372:SF7">
    <property type="entry name" value="SULFITE OXIDASE, MITOCHONDRIAL"/>
    <property type="match status" value="1"/>
</dbReference>
<organism evidence="7 8">
    <name type="scientific">Heterodermia speciosa</name>
    <dbReference type="NCBI Taxonomy" id="116794"/>
    <lineage>
        <taxon>Eukaryota</taxon>
        <taxon>Fungi</taxon>
        <taxon>Dikarya</taxon>
        <taxon>Ascomycota</taxon>
        <taxon>Pezizomycotina</taxon>
        <taxon>Lecanoromycetes</taxon>
        <taxon>OSLEUM clade</taxon>
        <taxon>Lecanoromycetidae</taxon>
        <taxon>Caliciales</taxon>
        <taxon>Physciaceae</taxon>
        <taxon>Heterodermia</taxon>
    </lineage>
</organism>
<dbReference type="GO" id="GO:0043546">
    <property type="term" value="F:molybdopterin cofactor binding"/>
    <property type="evidence" value="ECO:0007669"/>
    <property type="project" value="TreeGrafter"/>
</dbReference>
<dbReference type="Pfam" id="PF00174">
    <property type="entry name" value="Oxidored_molyb"/>
    <property type="match status" value="1"/>
</dbReference>
<dbReference type="InterPro" id="IPR036374">
    <property type="entry name" value="OxRdtase_Mopterin-bd_sf"/>
</dbReference>
<dbReference type="EMBL" id="CAJPDS010000134">
    <property type="protein sequence ID" value="CAF9939598.1"/>
    <property type="molecule type" value="Genomic_DNA"/>
</dbReference>
<keyword evidence="8" id="KW-1185">Reference proteome</keyword>
<dbReference type="FunFam" id="3.90.420.10:FF:000002">
    <property type="entry name" value="sulfite oxidase, mitochondrial"/>
    <property type="match status" value="1"/>
</dbReference>
<dbReference type="Gene3D" id="2.60.40.650">
    <property type="match status" value="1"/>
</dbReference>
<reference evidence="7" key="1">
    <citation type="submission" date="2021-03" db="EMBL/GenBank/DDBJ databases">
        <authorList>
            <person name="Tagirdzhanova G."/>
        </authorList>
    </citation>
    <scope>NUCLEOTIDE SEQUENCE</scope>
</reference>
<dbReference type="SUPFAM" id="SSF56524">
    <property type="entry name" value="Oxidoreductase molybdopterin-binding domain"/>
    <property type="match status" value="1"/>
</dbReference>
<dbReference type="GO" id="GO:0006790">
    <property type="term" value="P:sulfur compound metabolic process"/>
    <property type="evidence" value="ECO:0007669"/>
    <property type="project" value="TreeGrafter"/>
</dbReference>
<dbReference type="Pfam" id="PF03404">
    <property type="entry name" value="Mo-co_dimer"/>
    <property type="match status" value="1"/>
</dbReference>
<dbReference type="GO" id="GO:0030151">
    <property type="term" value="F:molybdenum ion binding"/>
    <property type="evidence" value="ECO:0007669"/>
    <property type="project" value="InterPro"/>
</dbReference>
<evidence type="ECO:0000259" key="5">
    <source>
        <dbReference type="Pfam" id="PF00174"/>
    </source>
</evidence>
<dbReference type="PRINTS" id="PR00407">
    <property type="entry name" value="EUMOPTERIN"/>
</dbReference>
<keyword evidence="4" id="KW-0560">Oxidoreductase</keyword>
<evidence type="ECO:0000256" key="3">
    <source>
        <dbReference type="ARBA" id="ARBA00022723"/>
    </source>
</evidence>
<dbReference type="Gene3D" id="3.90.420.10">
    <property type="entry name" value="Oxidoreductase, molybdopterin-binding domain"/>
    <property type="match status" value="1"/>
</dbReference>
<feature type="domain" description="Oxidoreductase molybdopterin-binding" evidence="5">
    <location>
        <begin position="73"/>
        <end position="251"/>
    </location>
</feature>
<keyword evidence="3" id="KW-0479">Metal-binding</keyword>
<evidence type="ECO:0000256" key="1">
    <source>
        <dbReference type="ARBA" id="ARBA00001924"/>
    </source>
</evidence>